<feature type="domain" description="EGF-like" evidence="9">
    <location>
        <begin position="1257"/>
        <end position="1296"/>
    </location>
</feature>
<dbReference type="SMART" id="SM00181">
    <property type="entry name" value="EGF"/>
    <property type="match status" value="14"/>
</dbReference>
<proteinExistence type="predicted"/>
<dbReference type="FunFam" id="2.10.25.10:FF:000595">
    <property type="entry name" value="von Willebrand factor D and EGF domain-containing protein"/>
    <property type="match status" value="1"/>
</dbReference>
<dbReference type="PROSITE" id="PS01186">
    <property type="entry name" value="EGF_2"/>
    <property type="match status" value="5"/>
</dbReference>
<dbReference type="InParanoid" id="C3YEN5"/>
<feature type="domain" description="EGF-like" evidence="9">
    <location>
        <begin position="1653"/>
        <end position="1685"/>
    </location>
</feature>
<dbReference type="InterPro" id="IPR000742">
    <property type="entry name" value="EGF"/>
</dbReference>
<feature type="domain" description="EGF-like" evidence="9">
    <location>
        <begin position="1507"/>
        <end position="1539"/>
    </location>
</feature>
<evidence type="ECO:0000256" key="7">
    <source>
        <dbReference type="PROSITE-ProRule" id="PRU00076"/>
    </source>
</evidence>
<dbReference type="FunFam" id="2.10.25.10:FF:000279">
    <property type="entry name" value="Neurogenic locus notch 1"/>
    <property type="match status" value="1"/>
</dbReference>
<dbReference type="Pfam" id="PF00008">
    <property type="entry name" value="EGF"/>
    <property type="match status" value="2"/>
</dbReference>
<evidence type="ECO:0008006" key="12">
    <source>
        <dbReference type="Google" id="ProtNLM"/>
    </source>
</evidence>
<dbReference type="EMBL" id="GG666507">
    <property type="protein sequence ID" value="EEN61129.1"/>
    <property type="molecule type" value="Genomic_DNA"/>
</dbReference>
<feature type="disulfide bond" evidence="7">
    <location>
        <begin position="1561"/>
        <end position="1571"/>
    </location>
</feature>
<dbReference type="InterPro" id="IPR018097">
    <property type="entry name" value="EGF_Ca-bd_CS"/>
</dbReference>
<feature type="compositionally biased region" description="Polar residues" evidence="8">
    <location>
        <begin position="2180"/>
        <end position="2200"/>
    </location>
</feature>
<keyword evidence="4" id="KW-0106">Calcium</keyword>
<feature type="disulfide bond" evidence="7">
    <location>
        <begin position="1593"/>
        <end position="1603"/>
    </location>
</feature>
<feature type="compositionally biased region" description="Polar residues" evidence="8">
    <location>
        <begin position="2012"/>
        <end position="2022"/>
    </location>
</feature>
<dbReference type="SMART" id="SM00179">
    <property type="entry name" value="EGF_CA"/>
    <property type="match status" value="5"/>
</dbReference>
<dbReference type="eggNOG" id="KOG1225">
    <property type="taxonomic scope" value="Eukaryota"/>
</dbReference>
<feature type="disulfide bond" evidence="7">
    <location>
        <begin position="1579"/>
        <end position="1588"/>
    </location>
</feature>
<dbReference type="PROSITE" id="PS51233">
    <property type="entry name" value="VWFD"/>
    <property type="match status" value="1"/>
</dbReference>
<feature type="domain" description="EGF-like" evidence="9">
    <location>
        <begin position="1717"/>
        <end position="1749"/>
    </location>
</feature>
<feature type="domain" description="EGF-like" evidence="9">
    <location>
        <begin position="1298"/>
        <end position="1333"/>
    </location>
</feature>
<feature type="disulfide bond" evidence="7">
    <location>
        <begin position="1657"/>
        <end position="1667"/>
    </location>
</feature>
<dbReference type="InterPro" id="IPR058727">
    <property type="entry name" value="Helical_Vwde"/>
</dbReference>
<feature type="disulfide bond" evidence="7">
    <location>
        <begin position="1286"/>
        <end position="1295"/>
    </location>
</feature>
<dbReference type="InterPro" id="IPR001881">
    <property type="entry name" value="EGF-like_Ca-bd_dom"/>
</dbReference>
<name>C3YEN5_BRAFL</name>
<dbReference type="PROSITE" id="PS01187">
    <property type="entry name" value="EGF_CA"/>
    <property type="match status" value="1"/>
</dbReference>
<evidence type="ECO:0000256" key="3">
    <source>
        <dbReference type="ARBA" id="ARBA00022737"/>
    </source>
</evidence>
<feature type="domain" description="EGF-like" evidence="9">
    <location>
        <begin position="1557"/>
        <end position="1589"/>
    </location>
</feature>
<keyword evidence="6 7" id="KW-1015">Disulfide bond</keyword>
<dbReference type="GO" id="GO:0005509">
    <property type="term" value="F:calcium ion binding"/>
    <property type="evidence" value="ECO:0007669"/>
    <property type="project" value="InterPro"/>
</dbReference>
<dbReference type="FunFam" id="2.10.25.10:FF:000499">
    <property type="entry name" value="Predicted protein"/>
    <property type="match status" value="1"/>
</dbReference>
<feature type="disulfide bond" evidence="7">
    <location>
        <begin position="1511"/>
        <end position="1521"/>
    </location>
</feature>
<comment type="caution">
    <text evidence="7">Lacks conserved residue(s) required for the propagation of feature annotation.</text>
</comment>
<dbReference type="SUPFAM" id="SSF57184">
    <property type="entry name" value="Growth factor receptor domain"/>
    <property type="match status" value="1"/>
</dbReference>
<dbReference type="InterPro" id="IPR009030">
    <property type="entry name" value="Growth_fac_rcpt_cys_sf"/>
</dbReference>
<feature type="region of interest" description="Disordered" evidence="8">
    <location>
        <begin position="2109"/>
        <end position="2239"/>
    </location>
</feature>
<organism>
    <name type="scientific">Branchiostoma floridae</name>
    <name type="common">Florida lancelet</name>
    <name type="synonym">Amphioxus</name>
    <dbReference type="NCBI Taxonomy" id="7739"/>
    <lineage>
        <taxon>Eukaryota</taxon>
        <taxon>Metazoa</taxon>
        <taxon>Chordata</taxon>
        <taxon>Cephalochordata</taxon>
        <taxon>Leptocardii</taxon>
        <taxon>Amphioxiformes</taxon>
        <taxon>Branchiostomatidae</taxon>
        <taxon>Branchiostoma</taxon>
    </lineage>
</organism>
<dbReference type="PANTHER" id="PTHR14949:SF51">
    <property type="entry name" value="VON WILLEBRAND FACTOR D AND EGF DOMAIN-CONTAINING PROTEIN"/>
    <property type="match status" value="1"/>
</dbReference>
<feature type="compositionally biased region" description="Polar residues" evidence="8">
    <location>
        <begin position="760"/>
        <end position="775"/>
    </location>
</feature>
<evidence type="ECO:0000256" key="8">
    <source>
        <dbReference type="SAM" id="MobiDB-lite"/>
    </source>
</evidence>
<dbReference type="SMART" id="SM00216">
    <property type="entry name" value="VWD"/>
    <property type="match status" value="1"/>
</dbReference>
<feature type="region of interest" description="Disordered" evidence="8">
    <location>
        <begin position="1866"/>
        <end position="1886"/>
    </location>
</feature>
<dbReference type="Pfam" id="PF25776">
    <property type="entry name" value="Ig_VWDE"/>
    <property type="match status" value="1"/>
</dbReference>
<dbReference type="eggNOG" id="KOG4291">
    <property type="taxonomic scope" value="Eukaryota"/>
</dbReference>
<dbReference type="InterPro" id="IPR013111">
    <property type="entry name" value="EGF_extracell"/>
</dbReference>
<keyword evidence="3" id="KW-0677">Repeat</keyword>
<feature type="region of interest" description="Disordered" evidence="8">
    <location>
        <begin position="861"/>
        <end position="883"/>
    </location>
</feature>
<feature type="region of interest" description="Disordered" evidence="8">
    <location>
        <begin position="1991"/>
        <end position="2025"/>
    </location>
</feature>
<dbReference type="Pfam" id="PF26129">
    <property type="entry name" value="Vwde"/>
    <property type="match status" value="1"/>
</dbReference>
<dbReference type="InterPro" id="IPR057885">
    <property type="entry name" value="Ig_VWDE"/>
</dbReference>
<dbReference type="InterPro" id="IPR050969">
    <property type="entry name" value="Dev_Signal_Modulators"/>
</dbReference>
<dbReference type="Gene3D" id="2.10.25.10">
    <property type="entry name" value="Laminin"/>
    <property type="match status" value="11"/>
</dbReference>
<dbReference type="InterPro" id="IPR000152">
    <property type="entry name" value="EGF-type_Asp/Asn_hydroxyl_site"/>
</dbReference>
<dbReference type="Gene3D" id="2.60.120.260">
    <property type="entry name" value="Galactose-binding domain-like"/>
    <property type="match status" value="1"/>
</dbReference>
<feature type="compositionally biased region" description="Basic and acidic residues" evidence="8">
    <location>
        <begin position="2153"/>
        <end position="2171"/>
    </location>
</feature>
<evidence type="ECO:0000256" key="5">
    <source>
        <dbReference type="ARBA" id="ARBA00023054"/>
    </source>
</evidence>
<evidence type="ECO:0000256" key="6">
    <source>
        <dbReference type="ARBA" id="ARBA00023157"/>
    </source>
</evidence>
<feature type="region of interest" description="Disordered" evidence="8">
    <location>
        <begin position="1904"/>
        <end position="1936"/>
    </location>
</feature>
<feature type="domain" description="VWFD" evidence="10">
    <location>
        <begin position="496"/>
        <end position="682"/>
    </location>
</feature>
<feature type="compositionally biased region" description="Polar residues" evidence="8">
    <location>
        <begin position="2124"/>
        <end position="2152"/>
    </location>
</feature>
<feature type="disulfide bond" evidence="7">
    <location>
        <begin position="1739"/>
        <end position="1748"/>
    </location>
</feature>
<reference evidence="11" key="1">
    <citation type="journal article" date="2008" name="Nature">
        <title>The amphioxus genome and the evolution of the chordate karyotype.</title>
        <authorList>
            <consortium name="US DOE Joint Genome Institute (JGI-PGF)"/>
            <person name="Putnam N.H."/>
            <person name="Butts T."/>
            <person name="Ferrier D.E.K."/>
            <person name="Furlong R.F."/>
            <person name="Hellsten U."/>
            <person name="Kawashima T."/>
            <person name="Robinson-Rechavi M."/>
            <person name="Shoguchi E."/>
            <person name="Terry A."/>
            <person name="Yu J.-K."/>
            <person name="Benito-Gutierrez E.L."/>
            <person name="Dubchak I."/>
            <person name="Garcia-Fernandez J."/>
            <person name="Gibson-Brown J.J."/>
            <person name="Grigoriev I.V."/>
            <person name="Horton A.C."/>
            <person name="de Jong P.J."/>
            <person name="Jurka J."/>
            <person name="Kapitonov V.V."/>
            <person name="Kohara Y."/>
            <person name="Kuroki Y."/>
            <person name="Lindquist E."/>
            <person name="Lucas S."/>
            <person name="Osoegawa K."/>
            <person name="Pennacchio L.A."/>
            <person name="Salamov A.A."/>
            <person name="Satou Y."/>
            <person name="Sauka-Spengler T."/>
            <person name="Schmutz J."/>
            <person name="Shin-I T."/>
            <person name="Toyoda A."/>
            <person name="Bronner-Fraser M."/>
            <person name="Fujiyama A."/>
            <person name="Holland L.Z."/>
            <person name="Holland P.W.H."/>
            <person name="Satoh N."/>
            <person name="Rokhsar D.S."/>
        </authorList>
    </citation>
    <scope>NUCLEOTIDE SEQUENCE [LARGE SCALE GENOMIC DNA]</scope>
    <source>
        <strain evidence="11">S238N-H82</strain>
        <tissue evidence="11">Testes</tissue>
    </source>
</reference>
<evidence type="ECO:0000256" key="4">
    <source>
        <dbReference type="ARBA" id="ARBA00022837"/>
    </source>
</evidence>
<sequence>MRTRQCEVGNFKRSFRPISVAIPGLPRTRCLIKLGDGWLVFQLRSNNVLTVLLTEISKARTGVQSVSPARYVTGLKFFTLHLPTCFSHYRNQSPITGERAGRIPVRRFGAEEIGQVGAIPECAPSGHVVLDNPYRSVAVADVPQARRICDRDLQPGWYRLQLHGKDAQIPTQCVQMNHCGTQAPIWLSLGDGSLPTPGETGAYTGCVVWGFPGQTPDCCLLRMPVKVRNCGDYFVYHLQPAQGCMMAYCAVGERAKCQPGMYSADGYEPCRTTPFIRPAVIGRTVYLNCSHRSEASDESGDVEYEVTWFRERYNGERVEITMAKTQQPYSLLRRGAQWRVGETVLCKVQAYYIDTPELREAGLESAPFFAGMKIYPLQSVIQENGKAHELTFELTVPVVCQSDICRLRIPLNVRDKDGALPPDIALTECTVEIPSQPCTPQHCGKHVVHMSAVTDFVADGKRKSVILTQEVKSEDQNWLMYDPENIEVVVEDVPTARCYSFTDPHVITMDGTMYDSYKAGTFIMYKSTSRDFEVHGRAWNCGSPFRPVACHCGFVARENADVISVDMCDGNPGETTAQVRVKSELPLAPGVEITEMYDGKRVVVFFPSGAFVRADIAGWGMSLTLQAPGRDFNSTRGLCGTFDGNDKNDFHDSQGRLMAVSQNFGQVIEFVEQWRLPVGMSMFDKLPEPRDYPPLQSFCACADTSDDTSQPDGFGDILSLINRLPDPGSKCNPVMQTCPEEKCDRRDHVRKATVINSPNLTANYSNKISPRNPTSPRERTDFDQYALLGGEHTLNERPHSSQGHMTKNHTSGAHISKNTDFLSVLNEEDLLVPAEVDEKNPALNEHGVPIPSILRDFRRRHRHSGHARAGNTNPLQSHTAGRRHKRQDINEFFPFEGNEIDFESGSYFFPGDFILTDLSPVIPRWPTTSGKTDGEVRKICISNLLNATVGEVCGDVLGNKVNNIIEICIKDVLLTDDTSWARDALPLLEAQCEEAALRDVSLWEKDEQGVLVPNRKITRFLNCPNSCSGHGACTDDGCLCDAGFTSYDCSVSQNEAPQVFGLEQNGLCDIRMAPCTRVGALGRGFRNQPGMGCLVAPVTVSNDGSTFSEAALFVTYDSVCQDCDQSIPGLCKIKNNTCIINGRCYGSREPRPGNKCEQCLPHKSTENWSVREGNLPPVLQVPVEVASFVGEDFVYELKAVDPEGSQILFSLLTRNDEIMLTPVGLLMLKPERALKQPVEFTITDECNSISRFEITVDVKPCECENGGSCVTDIKYPAGSGMYMCVCPPGYQGERCQDNVDHCNPNPCLHGDCVNTKGGFACDCERGYTGDRCDEDIDECAEKPCYPGVQCVDLVGSFSCGKCPVGMMGTGIQCTDINSCASGPCFAGVACHDKRAPQTGYTCGSCPPGFHGDGVTCEYTPVQEHRIGLPVVLAPVVQAGACASNPCFPGAQCEPLPDGYICGQCPEGYTGNGKECFAMCDWPCMRNMVCVGLNTCACREGYSGYQCRQAVCKPDCKNRGRCVKPNVCSCMPGYLGPTCEQANVLHIIITISFDNLTIPAECVPPCDHGGKCIARNVCSCPYGYVGPRCETMLCRHNCQNGGVCVAPDVCKCPAGFVGLTCETADCTPACRNGGVCTRPGLCACPPGFFGRRCERGICEPRCQNGGKCVKANRCSCKSGFTGRRCEKAICVNRCRNGGSCVKPNACACPAGFKGAVCQTAVCKRRCLYGGRCVGPNRCYCRPGRGGPYCNKRVCFTCALFYCLLAVNYRKHSLSVGAKYGPALPPGHKRGTQQAIGPDMMTSTVAGSTVATVTSGRQPEWFEDQRGVPEQQSKYLLKLRSLREGLIRQEQTNLNNALGRIQRQNYSGKHNAKPFYNRKPLPQSTPFHRKAPHLERLKRIREMKPPPRLEPLQGQPMLSSTIPTKTGVSTSNKSPREDDDVDILMESWKKRYLSEPGAKIGPSQLQALLHPTHSIPNVGRRAIGSPKDLSLSFSREDSFTKQKPLNRPPRYQRRSVTSQQSNEHISLEPDVASYQLPVVQGTPPDHVMHVLEQMARAQTVSGALKPPPTTPWLDGQFDYDADVMNHLTSSMAQLPAEVPNEQEVTLEKVETKPEDVTPENIPQDPPSNNVFITQDTTEVSQTVSIDPKTSNSSVSEKKVETPETKVSSKESKRSSQRSNSNHQTPVVSSRGSNNSQLDVQKSSADDSECGSASPRRQIVVQMPEMPVDPVHVGKEEISEAA</sequence>
<feature type="disulfide bond" evidence="7">
    <location>
        <begin position="1675"/>
        <end position="1684"/>
    </location>
</feature>
<protein>
    <recommendedName>
        <fullName evidence="12">von Willebrand factor D and EGF domain-containing protein</fullName>
    </recommendedName>
</protein>
<accession>C3YEN5</accession>
<gene>
    <name evidence="11" type="ORF">BRAFLDRAFT_84207</name>
</gene>
<dbReference type="InterPro" id="IPR057774">
    <property type="entry name" value="D8C_UMOD/GP2/OIT3-like"/>
</dbReference>
<dbReference type="PANTHER" id="PTHR14949">
    <property type="entry name" value="EGF-LIKE-DOMAIN, MULTIPLE 7, 8"/>
    <property type="match status" value="1"/>
</dbReference>
<feature type="region of interest" description="Disordered" evidence="8">
    <location>
        <begin position="794"/>
        <end position="814"/>
    </location>
</feature>
<feature type="domain" description="EGF-like" evidence="9">
    <location>
        <begin position="1335"/>
        <end position="1374"/>
    </location>
</feature>
<feature type="disulfide bond" evidence="7">
    <location>
        <begin position="1323"/>
        <end position="1332"/>
    </location>
</feature>
<dbReference type="PROSITE" id="PS00022">
    <property type="entry name" value="EGF_1"/>
    <property type="match status" value="6"/>
</dbReference>
<keyword evidence="5" id="KW-0175">Coiled coil</keyword>
<keyword evidence="1 7" id="KW-0245">EGF-like domain</keyword>
<dbReference type="Pfam" id="PF25024">
    <property type="entry name" value="EGF_TEN"/>
    <property type="match status" value="1"/>
</dbReference>
<evidence type="ECO:0000259" key="10">
    <source>
        <dbReference type="PROSITE" id="PS51233"/>
    </source>
</evidence>
<feature type="domain" description="EGF-like" evidence="9">
    <location>
        <begin position="1590"/>
        <end position="1621"/>
    </location>
</feature>
<feature type="disulfide bond" evidence="7">
    <location>
        <begin position="1529"/>
        <end position="1538"/>
    </location>
</feature>
<dbReference type="PROSITE" id="PS00010">
    <property type="entry name" value="ASX_HYDROXYL"/>
    <property type="match status" value="1"/>
</dbReference>
<dbReference type="FunFam" id="2.10.25.10:FF:000027">
    <property type="entry name" value="Thrombospondin 3"/>
    <property type="match status" value="1"/>
</dbReference>
<evidence type="ECO:0000256" key="1">
    <source>
        <dbReference type="ARBA" id="ARBA00022536"/>
    </source>
</evidence>
<feature type="disulfide bond" evidence="7">
    <location>
        <begin position="1611"/>
        <end position="1620"/>
    </location>
</feature>
<dbReference type="Pfam" id="PF07974">
    <property type="entry name" value="EGF_2"/>
    <property type="match status" value="1"/>
</dbReference>
<dbReference type="InterPro" id="IPR001846">
    <property type="entry name" value="VWF_type-D"/>
</dbReference>
<dbReference type="Pfam" id="PF23283">
    <property type="entry name" value="D8C_UMOD"/>
    <property type="match status" value="1"/>
</dbReference>
<feature type="domain" description="EGF-like" evidence="9">
    <location>
        <begin position="1437"/>
        <end position="1476"/>
    </location>
</feature>
<feature type="compositionally biased region" description="Basic and acidic residues" evidence="8">
    <location>
        <begin position="2229"/>
        <end position="2239"/>
    </location>
</feature>
<feature type="disulfide bond" evidence="7">
    <location>
        <begin position="1721"/>
        <end position="1731"/>
    </location>
</feature>
<keyword evidence="2" id="KW-0732">Signal</keyword>
<evidence type="ECO:0000259" key="9">
    <source>
        <dbReference type="PROSITE" id="PS50026"/>
    </source>
</evidence>
<evidence type="ECO:0000313" key="11">
    <source>
        <dbReference type="EMBL" id="EEN61129.1"/>
    </source>
</evidence>
<evidence type="ECO:0000256" key="2">
    <source>
        <dbReference type="ARBA" id="ARBA00022729"/>
    </source>
</evidence>
<feature type="region of interest" description="Disordered" evidence="8">
    <location>
        <begin position="760"/>
        <end position="779"/>
    </location>
</feature>
<feature type="disulfide bond" evidence="7">
    <location>
        <begin position="1302"/>
        <end position="1312"/>
    </location>
</feature>
<feature type="compositionally biased region" description="Polar residues" evidence="8">
    <location>
        <begin position="800"/>
        <end position="814"/>
    </location>
</feature>
<feature type="domain" description="EGF-like" evidence="9">
    <location>
        <begin position="1375"/>
        <end position="1417"/>
    </location>
</feature>
<dbReference type="Pfam" id="PF00094">
    <property type="entry name" value="VWD"/>
    <property type="match status" value="1"/>
</dbReference>
<feature type="compositionally biased region" description="Polar residues" evidence="8">
    <location>
        <begin position="1914"/>
        <end position="1931"/>
    </location>
</feature>
<dbReference type="eggNOG" id="KOG1217">
    <property type="taxonomic scope" value="Eukaryota"/>
</dbReference>
<dbReference type="PROSITE" id="PS50026">
    <property type="entry name" value="EGF_3"/>
    <property type="match status" value="10"/>
</dbReference>
<dbReference type="CDD" id="cd00054">
    <property type="entry name" value="EGF_CA"/>
    <property type="match status" value="6"/>
</dbReference>